<evidence type="ECO:0000256" key="4">
    <source>
        <dbReference type="ARBA" id="ARBA00022741"/>
    </source>
</evidence>
<evidence type="ECO:0008006" key="12">
    <source>
        <dbReference type="Google" id="ProtNLM"/>
    </source>
</evidence>
<keyword evidence="11" id="KW-1185">Reference proteome</keyword>
<name>A0A9D4L6A6_DREPO</name>
<dbReference type="InterPro" id="IPR004166">
    <property type="entry name" value="a-kinase_dom"/>
</dbReference>
<dbReference type="Proteomes" id="UP000828390">
    <property type="component" value="Unassembled WGS sequence"/>
</dbReference>
<dbReference type="GO" id="GO:0005524">
    <property type="term" value="F:ATP binding"/>
    <property type="evidence" value="ECO:0007669"/>
    <property type="project" value="UniProtKB-KW"/>
</dbReference>
<organism evidence="10 11">
    <name type="scientific">Dreissena polymorpha</name>
    <name type="common">Zebra mussel</name>
    <name type="synonym">Mytilus polymorpha</name>
    <dbReference type="NCBI Taxonomy" id="45954"/>
    <lineage>
        <taxon>Eukaryota</taxon>
        <taxon>Metazoa</taxon>
        <taxon>Spiralia</taxon>
        <taxon>Lophotrochozoa</taxon>
        <taxon>Mollusca</taxon>
        <taxon>Bivalvia</taxon>
        <taxon>Autobranchia</taxon>
        <taxon>Heteroconchia</taxon>
        <taxon>Euheterodonta</taxon>
        <taxon>Imparidentia</taxon>
        <taxon>Neoheterodontei</taxon>
        <taxon>Myida</taxon>
        <taxon>Dreissenoidea</taxon>
        <taxon>Dreissenidae</taxon>
        <taxon>Dreissena</taxon>
    </lineage>
</organism>
<evidence type="ECO:0000256" key="1">
    <source>
        <dbReference type="ARBA" id="ARBA00022527"/>
    </source>
</evidence>
<evidence type="ECO:0000259" key="8">
    <source>
        <dbReference type="PROSITE" id="PS50825"/>
    </source>
</evidence>
<evidence type="ECO:0000259" key="9">
    <source>
        <dbReference type="PROSITE" id="PS51158"/>
    </source>
</evidence>
<dbReference type="PROSITE" id="PS51158">
    <property type="entry name" value="ALPHA_KINASE"/>
    <property type="match status" value="1"/>
</dbReference>
<dbReference type="InterPro" id="IPR000436">
    <property type="entry name" value="Sushi_SCR_CCP_dom"/>
</dbReference>
<evidence type="ECO:0000313" key="10">
    <source>
        <dbReference type="EMBL" id="KAH3852608.1"/>
    </source>
</evidence>
<accession>A0A9D4L6A6</accession>
<dbReference type="SUPFAM" id="SSF57535">
    <property type="entry name" value="Complement control module/SCR domain"/>
    <property type="match status" value="1"/>
</dbReference>
<dbReference type="SUPFAM" id="SSF56112">
    <property type="entry name" value="Protein kinase-like (PK-like)"/>
    <property type="match status" value="1"/>
</dbReference>
<dbReference type="EMBL" id="JAIWYP010000003">
    <property type="protein sequence ID" value="KAH3852608.1"/>
    <property type="molecule type" value="Genomic_DNA"/>
</dbReference>
<feature type="domain" description="Alpha-type protein kinase" evidence="9">
    <location>
        <begin position="59"/>
        <end position="306"/>
    </location>
</feature>
<keyword evidence="7" id="KW-1015">Disulfide bond</keyword>
<keyword evidence="6" id="KW-0067">ATP-binding</keyword>
<keyword evidence="5" id="KW-0418">Kinase</keyword>
<feature type="domain" description="HYR" evidence="8">
    <location>
        <begin position="1"/>
        <end position="48"/>
    </location>
</feature>
<evidence type="ECO:0000256" key="5">
    <source>
        <dbReference type="ARBA" id="ARBA00022777"/>
    </source>
</evidence>
<reference evidence="10" key="2">
    <citation type="submission" date="2020-11" db="EMBL/GenBank/DDBJ databases">
        <authorList>
            <person name="McCartney M.A."/>
            <person name="Auch B."/>
            <person name="Kono T."/>
            <person name="Mallez S."/>
            <person name="Becker A."/>
            <person name="Gohl D.M."/>
            <person name="Silverstein K.A.T."/>
            <person name="Koren S."/>
            <person name="Bechman K.B."/>
            <person name="Herman A."/>
            <person name="Abrahante J.E."/>
            <person name="Garbe J."/>
        </authorList>
    </citation>
    <scope>NUCLEOTIDE SEQUENCE</scope>
    <source>
        <strain evidence="10">Duluth1</strain>
        <tissue evidence="10">Whole animal</tissue>
    </source>
</reference>
<dbReference type="InterPro" id="IPR003410">
    <property type="entry name" value="HYR_dom"/>
</dbReference>
<evidence type="ECO:0000256" key="7">
    <source>
        <dbReference type="ARBA" id="ARBA00023157"/>
    </source>
</evidence>
<dbReference type="PANTHER" id="PTHR45992">
    <property type="entry name" value="EUKARYOTIC ELONGATION FACTOR 2 KINASE-RELATED"/>
    <property type="match status" value="1"/>
</dbReference>
<evidence type="ECO:0000256" key="3">
    <source>
        <dbReference type="ARBA" id="ARBA00022737"/>
    </source>
</evidence>
<dbReference type="InterPro" id="IPR011009">
    <property type="entry name" value="Kinase-like_dom_sf"/>
</dbReference>
<comment type="caution">
    <text evidence="10">The sequence shown here is derived from an EMBL/GenBank/DDBJ whole genome shotgun (WGS) entry which is preliminary data.</text>
</comment>
<dbReference type="Gene3D" id="3.20.200.10">
    <property type="entry name" value="MHCK/EF2 kinase"/>
    <property type="match status" value="1"/>
</dbReference>
<dbReference type="InterPro" id="IPR035976">
    <property type="entry name" value="Sushi/SCR/CCP_sf"/>
</dbReference>
<dbReference type="GO" id="GO:0004674">
    <property type="term" value="F:protein serine/threonine kinase activity"/>
    <property type="evidence" value="ECO:0007669"/>
    <property type="project" value="UniProtKB-KW"/>
</dbReference>
<dbReference type="CDD" id="cd00033">
    <property type="entry name" value="CCP"/>
    <property type="match status" value="1"/>
</dbReference>
<evidence type="ECO:0000256" key="6">
    <source>
        <dbReference type="ARBA" id="ARBA00022840"/>
    </source>
</evidence>
<dbReference type="PANTHER" id="PTHR45992:SF11">
    <property type="entry name" value="ALPHA-TYPE PROTEIN KINASE DOMAIN-CONTAINING PROTEIN"/>
    <property type="match status" value="1"/>
</dbReference>
<dbReference type="PROSITE" id="PS50825">
    <property type="entry name" value="HYR"/>
    <property type="match status" value="1"/>
</dbReference>
<evidence type="ECO:0000256" key="2">
    <source>
        <dbReference type="ARBA" id="ARBA00022679"/>
    </source>
</evidence>
<keyword evidence="3" id="KW-0677">Repeat</keyword>
<dbReference type="Pfam" id="PF02816">
    <property type="entry name" value="Alpha_kinase"/>
    <property type="match status" value="1"/>
</dbReference>
<reference evidence="10" key="1">
    <citation type="journal article" date="2019" name="bioRxiv">
        <title>The Genome of the Zebra Mussel, Dreissena polymorpha: A Resource for Invasive Species Research.</title>
        <authorList>
            <person name="McCartney M.A."/>
            <person name="Auch B."/>
            <person name="Kono T."/>
            <person name="Mallez S."/>
            <person name="Zhang Y."/>
            <person name="Obille A."/>
            <person name="Becker A."/>
            <person name="Abrahante J.E."/>
            <person name="Garbe J."/>
            <person name="Badalamenti J.P."/>
            <person name="Herman A."/>
            <person name="Mangelson H."/>
            <person name="Liachko I."/>
            <person name="Sullivan S."/>
            <person name="Sone E.D."/>
            <person name="Koren S."/>
            <person name="Silverstein K.A.T."/>
            <person name="Beckman K.B."/>
            <person name="Gohl D.M."/>
        </authorList>
    </citation>
    <scope>NUCLEOTIDE SEQUENCE</scope>
    <source>
        <strain evidence="10">Duluth1</strain>
        <tissue evidence="10">Whole animal</tissue>
    </source>
</reference>
<sequence length="356" mass="40017">MNTELQLTSNYEVPSYTFPWGDFTVQYSATKLTNGLRTECVFNITVRPTPCDSLPVPKHGTILCNDWSPDYGQFCLLACEKTYSPSPPGRLGTWMICGDDGRWSSQRNDCDFYHKRNFFTKTDVVVKKQQGVAKPGDWKLYINRCTTGQRLASKFIPYLQNNHNINQYTVRFVKPIEAIIDEWSSVTAIVARFLKFKLGKDEALLIEERLHGKFVTFVTDCGSGIKREIAVLAAFAHFTYHESGGEFVVCNLQGVEDQCVYTLTNPVIHSKDGTYGDTDLGSDGIDAFFHHHVCTVLCSNLARPSGDYTELISNQEPPPPYEELFPYGPPPVPLINLSIPSEECKISAHCMMSVAH</sequence>
<evidence type="ECO:0000313" key="11">
    <source>
        <dbReference type="Proteomes" id="UP000828390"/>
    </source>
</evidence>
<dbReference type="CDD" id="cd04515">
    <property type="entry name" value="Alpha_kinase"/>
    <property type="match status" value="1"/>
</dbReference>
<gene>
    <name evidence="10" type="ORF">DPMN_095121</name>
</gene>
<keyword evidence="2" id="KW-0808">Transferase</keyword>
<protein>
    <recommendedName>
        <fullName evidence="12">Alpha-type protein kinase domain-containing protein</fullName>
    </recommendedName>
</protein>
<dbReference type="SMART" id="SM00811">
    <property type="entry name" value="Alpha_kinase"/>
    <property type="match status" value="1"/>
</dbReference>
<dbReference type="AlphaFoldDB" id="A0A9D4L6A6"/>
<keyword evidence="4" id="KW-0547">Nucleotide-binding</keyword>
<keyword evidence="1" id="KW-0723">Serine/threonine-protein kinase</keyword>
<dbReference type="Gene3D" id="2.10.70.10">
    <property type="entry name" value="Complement Module, domain 1"/>
    <property type="match status" value="1"/>
</dbReference>
<proteinExistence type="predicted"/>
<dbReference type="InterPro" id="IPR051852">
    <property type="entry name" value="Alpha-type_PK"/>
</dbReference>